<dbReference type="GeneID" id="59336249"/>
<sequence>MPGPPRVSYSNALSSKRRCPIAPPRGQPYSSIPRAPQNLGASRAQGMQPAKMQNATMSKVTEKFARMDLNWTKMKKQILDKDRCRVGMIIRAPLHEQDWQAGATTNSTGPKGDDFESGKSDITNDRSVSEWKHGYIHTKVRIFVVAAKFHRHFLAAPVYTHRHRGLRNKNRDYQEEHVSIFDKSHGPKNPERLQEGPHPYLYADLGDHAPHYKTMSTIHFTRLVPRGYGLECSIEGDLNAKSLPLFLNHCNDATQKFRATR</sequence>
<proteinExistence type="predicted"/>
<accession>A0A8H6FHM2</accession>
<feature type="region of interest" description="Disordered" evidence="1">
    <location>
        <begin position="100"/>
        <end position="123"/>
    </location>
</feature>
<gene>
    <name evidence="3" type="ORF">HO133_007852</name>
</gene>
<dbReference type="RefSeq" id="XP_037156058.1">
    <property type="nucleotide sequence ID" value="XM_037298722.1"/>
</dbReference>
<name>A0A8H6FHM2_9LECA</name>
<evidence type="ECO:0000313" key="4">
    <source>
        <dbReference type="Proteomes" id="UP000593566"/>
    </source>
</evidence>
<protein>
    <recommendedName>
        <fullName evidence="2">DUF6590 domain-containing protein</fullName>
    </recommendedName>
</protein>
<evidence type="ECO:0000256" key="1">
    <source>
        <dbReference type="SAM" id="MobiDB-lite"/>
    </source>
</evidence>
<dbReference type="Proteomes" id="UP000593566">
    <property type="component" value="Unassembled WGS sequence"/>
</dbReference>
<reference evidence="3 4" key="1">
    <citation type="journal article" date="2020" name="Genomics">
        <title>Complete, high-quality genomes from long-read metagenomic sequencing of two wolf lichen thalli reveals enigmatic genome architecture.</title>
        <authorList>
            <person name="McKenzie S.K."/>
            <person name="Walston R.F."/>
            <person name="Allen J.L."/>
        </authorList>
    </citation>
    <scope>NUCLEOTIDE SEQUENCE [LARGE SCALE GENOMIC DNA]</scope>
    <source>
        <strain evidence="3">WasteWater1</strain>
    </source>
</reference>
<organism evidence="3 4">
    <name type="scientific">Letharia lupina</name>
    <dbReference type="NCBI Taxonomy" id="560253"/>
    <lineage>
        <taxon>Eukaryota</taxon>
        <taxon>Fungi</taxon>
        <taxon>Dikarya</taxon>
        <taxon>Ascomycota</taxon>
        <taxon>Pezizomycotina</taxon>
        <taxon>Lecanoromycetes</taxon>
        <taxon>OSLEUM clade</taxon>
        <taxon>Lecanoromycetidae</taxon>
        <taxon>Lecanorales</taxon>
        <taxon>Lecanorineae</taxon>
        <taxon>Parmeliaceae</taxon>
        <taxon>Letharia</taxon>
    </lineage>
</organism>
<dbReference type="EMBL" id="JACCJB010000004">
    <property type="protein sequence ID" value="KAF6228124.1"/>
    <property type="molecule type" value="Genomic_DNA"/>
</dbReference>
<comment type="caution">
    <text evidence="3">The sequence shown here is derived from an EMBL/GenBank/DDBJ whole genome shotgun (WGS) entry which is preliminary data.</text>
</comment>
<evidence type="ECO:0000313" key="3">
    <source>
        <dbReference type="EMBL" id="KAF6228124.1"/>
    </source>
</evidence>
<feature type="compositionally biased region" description="Basic and acidic residues" evidence="1">
    <location>
        <begin position="111"/>
        <end position="123"/>
    </location>
</feature>
<feature type="domain" description="DUF6590" evidence="2">
    <location>
        <begin position="87"/>
        <end position="247"/>
    </location>
</feature>
<keyword evidence="4" id="KW-1185">Reference proteome</keyword>
<dbReference type="AlphaFoldDB" id="A0A8H6FHM2"/>
<evidence type="ECO:0000259" key="2">
    <source>
        <dbReference type="Pfam" id="PF20233"/>
    </source>
</evidence>
<feature type="region of interest" description="Disordered" evidence="1">
    <location>
        <begin position="1"/>
        <end position="56"/>
    </location>
</feature>
<dbReference type="Pfam" id="PF20233">
    <property type="entry name" value="DUF6590"/>
    <property type="match status" value="1"/>
</dbReference>
<dbReference type="InterPro" id="IPR046497">
    <property type="entry name" value="DUF6590"/>
</dbReference>